<dbReference type="Proteomes" id="UP000272942">
    <property type="component" value="Unassembled WGS sequence"/>
</dbReference>
<evidence type="ECO:0000256" key="2">
    <source>
        <dbReference type="SAM" id="MobiDB-lite"/>
    </source>
</evidence>
<dbReference type="PROSITE" id="PS50025">
    <property type="entry name" value="LAM_G_DOMAIN"/>
    <property type="match status" value="1"/>
</dbReference>
<dbReference type="WBParaSite" id="ECPE_0000540801-mRNA-1">
    <property type="protein sequence ID" value="ECPE_0000540801-mRNA-1"/>
    <property type="gene ID" value="ECPE_0000540801"/>
</dbReference>
<name>A0A183AEL0_9TREM</name>
<keyword evidence="6" id="KW-1185">Reference proteome</keyword>
<reference evidence="7" key="1">
    <citation type="submission" date="2016-06" db="UniProtKB">
        <authorList>
            <consortium name="WormBaseParasite"/>
        </authorList>
    </citation>
    <scope>IDENTIFICATION</scope>
</reference>
<dbReference type="Gene3D" id="2.60.120.200">
    <property type="match status" value="1"/>
</dbReference>
<feature type="domain" description="Laminin G" evidence="4">
    <location>
        <begin position="27"/>
        <end position="231"/>
    </location>
</feature>
<feature type="region of interest" description="Disordered" evidence="2">
    <location>
        <begin position="265"/>
        <end position="290"/>
    </location>
</feature>
<accession>A0A183AEL0</accession>
<reference evidence="5 6" key="2">
    <citation type="submission" date="2018-11" db="EMBL/GenBank/DDBJ databases">
        <authorList>
            <consortium name="Pathogen Informatics"/>
        </authorList>
    </citation>
    <scope>NUCLEOTIDE SEQUENCE [LARGE SCALE GENOMIC DNA]</scope>
    <source>
        <strain evidence="5 6">Egypt</strain>
    </source>
</reference>
<proteinExistence type="predicted"/>
<dbReference type="InterPro" id="IPR001791">
    <property type="entry name" value="Laminin_G"/>
</dbReference>
<evidence type="ECO:0000259" key="4">
    <source>
        <dbReference type="PROSITE" id="PS50025"/>
    </source>
</evidence>
<organism evidence="7">
    <name type="scientific">Echinostoma caproni</name>
    <dbReference type="NCBI Taxonomy" id="27848"/>
    <lineage>
        <taxon>Eukaryota</taxon>
        <taxon>Metazoa</taxon>
        <taxon>Spiralia</taxon>
        <taxon>Lophotrochozoa</taxon>
        <taxon>Platyhelminthes</taxon>
        <taxon>Trematoda</taxon>
        <taxon>Digenea</taxon>
        <taxon>Plagiorchiida</taxon>
        <taxon>Echinostomata</taxon>
        <taxon>Echinostomatoidea</taxon>
        <taxon>Echinostomatidae</taxon>
        <taxon>Echinostoma</taxon>
    </lineage>
</organism>
<dbReference type="SUPFAM" id="SSF49899">
    <property type="entry name" value="Concanavalin A-like lectins/glucanases"/>
    <property type="match status" value="1"/>
</dbReference>
<feature type="signal peptide" evidence="3">
    <location>
        <begin position="1"/>
        <end position="23"/>
    </location>
</feature>
<sequence length="290" mass="32730">MYSRLWCMHWFVHVFHILINIPAQSISTVLIRQEDSYAVYPAFFPCPGSALSVRFHDRNSNGLLVYSEDVSTGRFLSITLLPNRRLKIELELRLPQYRTTMDHVILMLDCAQFEGGSTHTEHTRWHLFTLRVLSHTDGSNTIDKIVVRLDGHEASHTFNPGIFYTKENSSGLIPKFGDQLFVGQLPHGLRKDATQRALFSAAMQPTLMGRVQLFMESTCVSESQPLAQNECINLQPLVLSEGSLWTPNTLIHGSEPLFCPTKLDTTDNEAHGSPVSEPLFERSTETCLGE</sequence>
<evidence type="ECO:0000313" key="6">
    <source>
        <dbReference type="Proteomes" id="UP000272942"/>
    </source>
</evidence>
<evidence type="ECO:0000313" key="5">
    <source>
        <dbReference type="EMBL" id="VDP75418.1"/>
    </source>
</evidence>
<evidence type="ECO:0000313" key="7">
    <source>
        <dbReference type="WBParaSite" id="ECPE_0000540801-mRNA-1"/>
    </source>
</evidence>
<dbReference type="AlphaFoldDB" id="A0A183AEL0"/>
<dbReference type="EMBL" id="UZAN01042248">
    <property type="protein sequence ID" value="VDP75418.1"/>
    <property type="molecule type" value="Genomic_DNA"/>
</dbReference>
<protein>
    <submittedName>
        <fullName evidence="7">LAM_G_DOMAIN domain-containing protein</fullName>
    </submittedName>
</protein>
<dbReference type="OrthoDB" id="6275838at2759"/>
<comment type="caution">
    <text evidence="1">Lacks conserved residue(s) required for the propagation of feature annotation.</text>
</comment>
<evidence type="ECO:0000256" key="3">
    <source>
        <dbReference type="SAM" id="SignalP"/>
    </source>
</evidence>
<gene>
    <name evidence="5" type="ORF">ECPE_LOCUS5395</name>
</gene>
<feature type="chain" id="PRO_5043137983" evidence="3">
    <location>
        <begin position="24"/>
        <end position="290"/>
    </location>
</feature>
<dbReference type="InterPro" id="IPR013320">
    <property type="entry name" value="ConA-like_dom_sf"/>
</dbReference>
<evidence type="ECO:0000256" key="1">
    <source>
        <dbReference type="PROSITE-ProRule" id="PRU00122"/>
    </source>
</evidence>
<keyword evidence="3" id="KW-0732">Signal</keyword>